<name>A0A0V0ZC06_9BILA</name>
<dbReference type="AlphaFoldDB" id="A0A0V0ZC06"/>
<organism evidence="1 2">
    <name type="scientific">Trichinella patagoniensis</name>
    <dbReference type="NCBI Taxonomy" id="990121"/>
    <lineage>
        <taxon>Eukaryota</taxon>
        <taxon>Metazoa</taxon>
        <taxon>Ecdysozoa</taxon>
        <taxon>Nematoda</taxon>
        <taxon>Enoplea</taxon>
        <taxon>Dorylaimia</taxon>
        <taxon>Trichinellida</taxon>
        <taxon>Trichinellidae</taxon>
        <taxon>Trichinella</taxon>
    </lineage>
</organism>
<dbReference type="EMBL" id="JYDQ01000253">
    <property type="protein sequence ID" value="KRY09883.1"/>
    <property type="molecule type" value="Genomic_DNA"/>
</dbReference>
<evidence type="ECO:0000313" key="1">
    <source>
        <dbReference type="EMBL" id="KRY09883.1"/>
    </source>
</evidence>
<evidence type="ECO:0000313" key="2">
    <source>
        <dbReference type="Proteomes" id="UP000054783"/>
    </source>
</evidence>
<protein>
    <submittedName>
        <fullName evidence="1">Uncharacterized protein</fullName>
    </submittedName>
</protein>
<proteinExistence type="predicted"/>
<comment type="caution">
    <text evidence="1">The sequence shown here is derived from an EMBL/GenBank/DDBJ whole genome shotgun (WGS) entry which is preliminary data.</text>
</comment>
<keyword evidence="2" id="KW-1185">Reference proteome</keyword>
<dbReference type="Proteomes" id="UP000054783">
    <property type="component" value="Unassembled WGS sequence"/>
</dbReference>
<sequence>MDDEIDCAATESARTFVVTARSTTSSSCFLSTQKLAKCDTLIDYYCPTVHARQQRIRQTEIIYFTYSPLIDCALNQKTATKLLKNCSTPFVPTITMPKCQVQQNYNHITYDQQSNDEQIEHSFFLKRFLVAVPTLTDCRFCLRCSPPFTPWASGISASKPPCLRSRISVENLLRGGSYTLNRQRRNPNQAHGCYMSESCLRW</sequence>
<reference evidence="1 2" key="1">
    <citation type="submission" date="2015-01" db="EMBL/GenBank/DDBJ databases">
        <title>Evolution of Trichinella species and genotypes.</title>
        <authorList>
            <person name="Korhonen P.K."/>
            <person name="Edoardo P."/>
            <person name="Giuseppe L.R."/>
            <person name="Gasser R.B."/>
        </authorList>
    </citation>
    <scope>NUCLEOTIDE SEQUENCE [LARGE SCALE GENOMIC DNA]</scope>
    <source>
        <strain evidence="1">ISS2496</strain>
    </source>
</reference>
<gene>
    <name evidence="1" type="ORF">T12_1123</name>
</gene>
<accession>A0A0V0ZC06</accession>